<accession>A0ABP0ASZ1</accession>
<evidence type="ECO:0000256" key="11">
    <source>
        <dbReference type="SAM" id="SignalP"/>
    </source>
</evidence>
<feature type="region of interest" description="Disordered" evidence="10">
    <location>
        <begin position="149"/>
        <end position="175"/>
    </location>
</feature>
<evidence type="ECO:0000256" key="7">
    <source>
        <dbReference type="ARBA" id="ARBA00023157"/>
    </source>
</evidence>
<evidence type="ECO:0000259" key="12">
    <source>
        <dbReference type="PROSITE" id="PS52012"/>
    </source>
</evidence>
<keyword evidence="4" id="KW-0964">Secreted</keyword>
<dbReference type="Pfam" id="PF05730">
    <property type="entry name" value="CFEM"/>
    <property type="match status" value="1"/>
</dbReference>
<evidence type="ECO:0000256" key="2">
    <source>
        <dbReference type="ARBA" id="ARBA00004613"/>
    </source>
</evidence>
<evidence type="ECO:0000256" key="10">
    <source>
        <dbReference type="SAM" id="MobiDB-lite"/>
    </source>
</evidence>
<proteinExistence type="inferred from homology"/>
<keyword evidence="5" id="KW-0325">Glycoprotein</keyword>
<evidence type="ECO:0000313" key="13">
    <source>
        <dbReference type="EMBL" id="CAK7210353.1"/>
    </source>
</evidence>
<keyword evidence="8" id="KW-0449">Lipoprotein</keyword>
<feature type="domain" description="CFEM" evidence="12">
    <location>
        <begin position="27"/>
        <end position="146"/>
    </location>
</feature>
<keyword evidence="9" id="KW-0408">Iron</keyword>
<keyword evidence="5" id="KW-0336">GPI-anchor</keyword>
<feature type="binding site" description="axial binding residue" evidence="9">
    <location>
        <position position="73"/>
    </location>
    <ligand>
        <name>heme</name>
        <dbReference type="ChEBI" id="CHEBI:30413"/>
    </ligand>
    <ligandPart>
        <name>Fe</name>
        <dbReference type="ChEBI" id="CHEBI:18248"/>
    </ligandPart>
</feature>
<protein>
    <recommendedName>
        <fullName evidence="12">CFEM domain-containing protein</fullName>
    </recommendedName>
</protein>
<feature type="region of interest" description="Disordered" evidence="10">
    <location>
        <begin position="20"/>
        <end position="40"/>
    </location>
</feature>
<keyword evidence="14" id="KW-1185">Reference proteome</keyword>
<evidence type="ECO:0000256" key="9">
    <source>
        <dbReference type="PROSITE-ProRule" id="PRU01356"/>
    </source>
</evidence>
<evidence type="ECO:0000256" key="8">
    <source>
        <dbReference type="ARBA" id="ARBA00023288"/>
    </source>
</evidence>
<evidence type="ECO:0000256" key="6">
    <source>
        <dbReference type="ARBA" id="ARBA00022729"/>
    </source>
</evidence>
<comment type="similarity">
    <text evidence="3">Belongs to the RBT5 family.</text>
</comment>
<evidence type="ECO:0000256" key="1">
    <source>
        <dbReference type="ARBA" id="ARBA00004589"/>
    </source>
</evidence>
<dbReference type="Proteomes" id="UP001642406">
    <property type="component" value="Unassembled WGS sequence"/>
</dbReference>
<name>A0ABP0ASZ1_9PEZI</name>
<evidence type="ECO:0000256" key="4">
    <source>
        <dbReference type="ARBA" id="ARBA00022525"/>
    </source>
</evidence>
<keyword evidence="6 11" id="KW-0732">Signal</keyword>
<sequence length="199" mass="18908">MNLFSLIPTVFAVTALAASSPTSQSPSTTATPTTTSSPSSSETSLTALIAAVPGCALGCLALVSVNLGCAATDLTCVCRSSTDASASLAAQVGACLLQGCNGTSDLGAVESLAPRICAQASTAGSSVLSMVSTEIAAELSTAAVSSSTNTKTGAKATGTTSGTKATSTPAAGAAPPAGTRATMALLGIGGVAVLAVYAL</sequence>
<evidence type="ECO:0000256" key="5">
    <source>
        <dbReference type="ARBA" id="ARBA00022622"/>
    </source>
</evidence>
<dbReference type="EMBL" id="CAWUHC010000004">
    <property type="protein sequence ID" value="CAK7210353.1"/>
    <property type="molecule type" value="Genomic_DNA"/>
</dbReference>
<feature type="chain" id="PRO_5047357608" description="CFEM domain-containing protein" evidence="11">
    <location>
        <begin position="18"/>
        <end position="199"/>
    </location>
</feature>
<comment type="subcellular location">
    <subcellularLocation>
        <location evidence="1">Membrane</location>
        <topology evidence="1">Lipid-anchor</topology>
        <topology evidence="1">GPI-anchor</topology>
    </subcellularLocation>
    <subcellularLocation>
        <location evidence="2">Secreted</location>
    </subcellularLocation>
</comment>
<keyword evidence="9" id="KW-0479">Metal-binding</keyword>
<gene>
    <name evidence="13" type="ORF">SBRCBS47491_000749</name>
</gene>
<comment type="caution">
    <text evidence="9">Lacks conserved residue(s) required for the propagation of feature annotation.</text>
</comment>
<comment type="caution">
    <text evidence="13">The sequence shown here is derived from an EMBL/GenBank/DDBJ whole genome shotgun (WGS) entry which is preliminary data.</text>
</comment>
<evidence type="ECO:0000256" key="3">
    <source>
        <dbReference type="ARBA" id="ARBA00010031"/>
    </source>
</evidence>
<dbReference type="PROSITE" id="PS52012">
    <property type="entry name" value="CFEM"/>
    <property type="match status" value="1"/>
</dbReference>
<reference evidence="13 14" key="1">
    <citation type="submission" date="2024-01" db="EMBL/GenBank/DDBJ databases">
        <authorList>
            <person name="Allen C."/>
            <person name="Tagirdzhanova G."/>
        </authorList>
    </citation>
    <scope>NUCLEOTIDE SEQUENCE [LARGE SCALE GENOMIC DNA]</scope>
</reference>
<feature type="signal peptide" evidence="11">
    <location>
        <begin position="1"/>
        <end position="17"/>
    </location>
</feature>
<evidence type="ECO:0000313" key="14">
    <source>
        <dbReference type="Proteomes" id="UP001642406"/>
    </source>
</evidence>
<dbReference type="InterPro" id="IPR008427">
    <property type="entry name" value="Extracellular_membr_CFEM_dom"/>
</dbReference>
<keyword evidence="9" id="KW-0349">Heme</keyword>
<keyword evidence="5" id="KW-0472">Membrane</keyword>
<feature type="disulfide bond" evidence="9">
    <location>
        <begin position="69"/>
        <end position="76"/>
    </location>
</feature>
<organism evidence="13 14">
    <name type="scientific">Sporothrix bragantina</name>
    <dbReference type="NCBI Taxonomy" id="671064"/>
    <lineage>
        <taxon>Eukaryota</taxon>
        <taxon>Fungi</taxon>
        <taxon>Dikarya</taxon>
        <taxon>Ascomycota</taxon>
        <taxon>Pezizomycotina</taxon>
        <taxon>Sordariomycetes</taxon>
        <taxon>Sordariomycetidae</taxon>
        <taxon>Ophiostomatales</taxon>
        <taxon>Ophiostomataceae</taxon>
        <taxon>Sporothrix</taxon>
    </lineage>
</organism>
<keyword evidence="7 9" id="KW-1015">Disulfide bond</keyword>